<evidence type="ECO:0000259" key="10">
    <source>
        <dbReference type="Pfam" id="PF00590"/>
    </source>
</evidence>
<keyword evidence="7" id="KW-0627">Porphyrin biosynthesis</keyword>
<keyword evidence="5 9" id="KW-0808">Transferase</keyword>
<dbReference type="Gene3D" id="3.40.1010.10">
    <property type="entry name" value="Cobalt-precorrin-4 Transmethylase, Domain 1"/>
    <property type="match status" value="1"/>
</dbReference>
<protein>
    <recommendedName>
        <fullName evidence="3">uroporphyrinogen-III C-methyltransferase</fullName>
        <ecNumber evidence="3">2.1.1.107</ecNumber>
    </recommendedName>
</protein>
<dbReference type="PANTHER" id="PTHR45790:SF3">
    <property type="entry name" value="S-ADENOSYL-L-METHIONINE-DEPENDENT UROPORPHYRINOGEN III METHYLTRANSFERASE, CHLOROPLASTIC"/>
    <property type="match status" value="1"/>
</dbReference>
<dbReference type="Proteomes" id="UP001589645">
    <property type="component" value="Unassembled WGS sequence"/>
</dbReference>
<keyword evidence="6" id="KW-0949">S-adenosyl-L-methionine</keyword>
<evidence type="ECO:0000313" key="12">
    <source>
        <dbReference type="Proteomes" id="UP001589645"/>
    </source>
</evidence>
<dbReference type="PROSITE" id="PS00839">
    <property type="entry name" value="SUMT_1"/>
    <property type="match status" value="1"/>
</dbReference>
<reference evidence="11 12" key="1">
    <citation type="submission" date="2024-09" db="EMBL/GenBank/DDBJ databases">
        <authorList>
            <person name="Sun Q."/>
            <person name="Mori K."/>
        </authorList>
    </citation>
    <scope>NUCLEOTIDE SEQUENCE [LARGE SCALE GENOMIC DNA]</scope>
    <source>
        <strain evidence="11 12">CECT 8064</strain>
    </source>
</reference>
<dbReference type="NCBIfam" id="NF004790">
    <property type="entry name" value="PRK06136.1"/>
    <property type="match status" value="1"/>
</dbReference>
<evidence type="ECO:0000256" key="7">
    <source>
        <dbReference type="ARBA" id="ARBA00023244"/>
    </source>
</evidence>
<gene>
    <name evidence="11" type="primary">cobA</name>
    <name evidence="11" type="ORF">ACFFUV_18970</name>
</gene>
<dbReference type="PROSITE" id="PS00840">
    <property type="entry name" value="SUMT_2"/>
    <property type="match status" value="1"/>
</dbReference>
<name>A0ABV5HS24_9VIBR</name>
<dbReference type="Gene3D" id="3.30.950.10">
    <property type="entry name" value="Methyltransferase, Cobalt-precorrin-4 Transmethylase, Domain 2"/>
    <property type="match status" value="1"/>
</dbReference>
<dbReference type="SUPFAM" id="SSF53790">
    <property type="entry name" value="Tetrapyrrole methylase"/>
    <property type="match status" value="1"/>
</dbReference>
<comment type="pathway">
    <text evidence="8">Porphyrin-containing compound metabolism; siroheme biosynthesis; precorrin-2 from uroporphyrinogen III: step 1/1.</text>
</comment>
<evidence type="ECO:0000256" key="5">
    <source>
        <dbReference type="ARBA" id="ARBA00022679"/>
    </source>
</evidence>
<keyword evidence="12" id="KW-1185">Reference proteome</keyword>
<dbReference type="GO" id="GO:0032259">
    <property type="term" value="P:methylation"/>
    <property type="evidence" value="ECO:0007669"/>
    <property type="project" value="UniProtKB-KW"/>
</dbReference>
<dbReference type="InterPro" id="IPR006366">
    <property type="entry name" value="CobA/CysG_C"/>
</dbReference>
<dbReference type="RefSeq" id="WP_390195936.1">
    <property type="nucleotide sequence ID" value="NZ_JBHMEP010000008.1"/>
</dbReference>
<proteinExistence type="inferred from homology"/>
<evidence type="ECO:0000256" key="8">
    <source>
        <dbReference type="ARBA" id="ARBA00025705"/>
    </source>
</evidence>
<dbReference type="InterPro" id="IPR035996">
    <property type="entry name" value="4pyrrol_Methylase_sf"/>
</dbReference>
<evidence type="ECO:0000256" key="6">
    <source>
        <dbReference type="ARBA" id="ARBA00022691"/>
    </source>
</evidence>
<dbReference type="EC" id="2.1.1.107" evidence="3"/>
<evidence type="ECO:0000256" key="3">
    <source>
        <dbReference type="ARBA" id="ARBA00012162"/>
    </source>
</evidence>
<feature type="domain" description="Tetrapyrrole methylase" evidence="10">
    <location>
        <begin position="16"/>
        <end position="225"/>
    </location>
</feature>
<keyword evidence="4 9" id="KW-0489">Methyltransferase</keyword>
<evidence type="ECO:0000256" key="4">
    <source>
        <dbReference type="ARBA" id="ARBA00022603"/>
    </source>
</evidence>
<evidence type="ECO:0000256" key="1">
    <source>
        <dbReference type="ARBA" id="ARBA00004953"/>
    </source>
</evidence>
<dbReference type="InterPro" id="IPR000878">
    <property type="entry name" value="4pyrrol_Mease"/>
</dbReference>
<evidence type="ECO:0000256" key="2">
    <source>
        <dbReference type="ARBA" id="ARBA00005879"/>
    </source>
</evidence>
<evidence type="ECO:0000256" key="9">
    <source>
        <dbReference type="RuleBase" id="RU003960"/>
    </source>
</evidence>
<dbReference type="CDD" id="cd11642">
    <property type="entry name" value="SUMT"/>
    <property type="match status" value="1"/>
</dbReference>
<dbReference type="EMBL" id="JBHMEP010000008">
    <property type="protein sequence ID" value="MFB9137058.1"/>
    <property type="molecule type" value="Genomic_DNA"/>
</dbReference>
<comment type="similarity">
    <text evidence="2 9">Belongs to the precorrin methyltransferase family.</text>
</comment>
<dbReference type="NCBIfam" id="TIGR01469">
    <property type="entry name" value="cobA_cysG_Cterm"/>
    <property type="match status" value="1"/>
</dbReference>
<dbReference type="GO" id="GO:0004851">
    <property type="term" value="F:uroporphyrin-III C-methyltransferase activity"/>
    <property type="evidence" value="ECO:0007669"/>
    <property type="project" value="UniProtKB-EC"/>
</dbReference>
<dbReference type="InterPro" id="IPR003043">
    <property type="entry name" value="Uropor_MeTrfase_CS"/>
</dbReference>
<accession>A0ABV5HS24</accession>
<evidence type="ECO:0000313" key="11">
    <source>
        <dbReference type="EMBL" id="MFB9137058.1"/>
    </source>
</evidence>
<dbReference type="InterPro" id="IPR050161">
    <property type="entry name" value="Siro_Cobalamin_biosynth"/>
</dbReference>
<comment type="caution">
    <text evidence="11">The sequence shown here is derived from an EMBL/GenBank/DDBJ whole genome shotgun (WGS) entry which is preliminary data.</text>
</comment>
<dbReference type="InterPro" id="IPR014776">
    <property type="entry name" value="4pyrrole_Mease_sub2"/>
</dbReference>
<dbReference type="Pfam" id="PF00590">
    <property type="entry name" value="TP_methylase"/>
    <property type="match status" value="1"/>
</dbReference>
<sequence length="276" mass="29926">MNVSHTQSETFVRQGTVTLVGAGPGDPDLLTIKALRAIEQATLIVFDNLVSEAIRALFPSNAKTLFVGKSKGQHSATQDEINDIMITYAQSGQDVCRLKGGDAFVFGRGGEEMLLLTQKGIKVNVIPGITAASGCTTYAQIPLTHRGLAQSCTYITAHADKQLALNWTALAQLNQTLVIYMGLTKTDMIASQLVENGMDTTTPVAFIENGCTPKQRIFTGQLSQLSQLKHQHQIQSPALIVIGHVVSVAEQMHWLAQLSKRTESHHRIPNALKRSA</sequence>
<dbReference type="InterPro" id="IPR014777">
    <property type="entry name" value="4pyrrole_Mease_sub1"/>
</dbReference>
<comment type="pathway">
    <text evidence="1">Cofactor biosynthesis; adenosylcobalamin biosynthesis.</text>
</comment>
<dbReference type="PANTHER" id="PTHR45790">
    <property type="entry name" value="SIROHEME SYNTHASE-RELATED"/>
    <property type="match status" value="1"/>
</dbReference>
<organism evidence="11 12">
    <name type="scientific">Vibrio olivae</name>
    <dbReference type="NCBI Taxonomy" id="1243002"/>
    <lineage>
        <taxon>Bacteria</taxon>
        <taxon>Pseudomonadati</taxon>
        <taxon>Pseudomonadota</taxon>
        <taxon>Gammaproteobacteria</taxon>
        <taxon>Vibrionales</taxon>
        <taxon>Vibrionaceae</taxon>
        <taxon>Vibrio</taxon>
    </lineage>
</organism>